<reference evidence="1 2" key="1">
    <citation type="submission" date="2017-04" db="EMBL/GenBank/DDBJ databases">
        <authorList>
            <person name="Afonso C.L."/>
            <person name="Miller P.J."/>
            <person name="Scott M.A."/>
            <person name="Spackman E."/>
            <person name="Goraichik I."/>
            <person name="Dimitrov K.M."/>
            <person name="Suarez D.L."/>
            <person name="Swayne D.E."/>
        </authorList>
    </citation>
    <scope>NUCLEOTIDE SEQUENCE [LARGE SCALE GENOMIC DNA]</scope>
    <source>
        <strain evidence="1 2">DSM 12555</strain>
    </source>
</reference>
<dbReference type="OrthoDB" id="1905360at2"/>
<protein>
    <submittedName>
        <fullName evidence="1">Uncharacterized protein</fullName>
    </submittedName>
</protein>
<organism evidence="1 2">
    <name type="scientific">Clostridium acidisoli DSM 12555</name>
    <dbReference type="NCBI Taxonomy" id="1121291"/>
    <lineage>
        <taxon>Bacteria</taxon>
        <taxon>Bacillati</taxon>
        <taxon>Bacillota</taxon>
        <taxon>Clostridia</taxon>
        <taxon>Eubacteriales</taxon>
        <taxon>Clostridiaceae</taxon>
        <taxon>Clostridium</taxon>
    </lineage>
</organism>
<dbReference type="STRING" id="1121291.SAMN02745134_02218"/>
<evidence type="ECO:0000313" key="2">
    <source>
        <dbReference type="Proteomes" id="UP000192468"/>
    </source>
</evidence>
<name>A0A1W1XM22_9CLOT</name>
<keyword evidence="2" id="KW-1185">Reference proteome</keyword>
<proteinExistence type="predicted"/>
<sequence>MFNSTIDENSNSLFGGMLRIKFSFAMKECKKLKDYVKSNSDLTKDDYRYSLLITSKNGKSIEKKYFMFKGSHLDGRLKKLKKFTYDGNVIKRVDENIKLKILAIDAFSKNVFMYETREDDSYVYGKAINKIKDKKYSSIIFMVTRDDVKVHKKNINTKTMFDDIESLIDKYGY</sequence>
<dbReference type="EMBL" id="FWXH01000007">
    <property type="protein sequence ID" value="SMC24578.1"/>
    <property type="molecule type" value="Genomic_DNA"/>
</dbReference>
<evidence type="ECO:0000313" key="1">
    <source>
        <dbReference type="EMBL" id="SMC24578.1"/>
    </source>
</evidence>
<gene>
    <name evidence="1" type="ORF">SAMN02745134_02218</name>
</gene>
<dbReference type="AlphaFoldDB" id="A0A1W1XM22"/>
<dbReference type="Proteomes" id="UP000192468">
    <property type="component" value="Unassembled WGS sequence"/>
</dbReference>
<dbReference type="RefSeq" id="WP_084116053.1">
    <property type="nucleotide sequence ID" value="NZ_FWXH01000007.1"/>
</dbReference>
<accession>A0A1W1XM22</accession>